<keyword evidence="4" id="KW-0227">DNA damage</keyword>
<dbReference type="Gene3D" id="1.10.10.160">
    <property type="match status" value="1"/>
</dbReference>
<evidence type="ECO:0000256" key="9">
    <source>
        <dbReference type="ARBA" id="ARBA00023125"/>
    </source>
</evidence>
<dbReference type="GO" id="GO:0003677">
    <property type="term" value="F:DNA binding"/>
    <property type="evidence" value="ECO:0007669"/>
    <property type="project" value="UniProtKB-KW"/>
</dbReference>
<keyword evidence="5 15" id="KW-0378">Hydrolase</keyword>
<dbReference type="AlphaFoldDB" id="A0A2H0USK3"/>
<name>A0A2H0USK3_9BACT</name>
<dbReference type="InterPro" id="IPR014016">
    <property type="entry name" value="UvrD-like_ATP-bd"/>
</dbReference>
<evidence type="ECO:0000256" key="4">
    <source>
        <dbReference type="ARBA" id="ARBA00022763"/>
    </source>
</evidence>
<dbReference type="PANTHER" id="PTHR11070:SF2">
    <property type="entry name" value="ATP-DEPENDENT DNA HELICASE SRS2"/>
    <property type="match status" value="1"/>
</dbReference>
<dbReference type="EMBL" id="PFAZ01000001">
    <property type="protein sequence ID" value="PIR89394.1"/>
    <property type="molecule type" value="Genomic_DNA"/>
</dbReference>
<evidence type="ECO:0000259" key="16">
    <source>
        <dbReference type="PROSITE" id="PS51198"/>
    </source>
</evidence>
<evidence type="ECO:0000256" key="10">
    <source>
        <dbReference type="ARBA" id="ARBA00023204"/>
    </source>
</evidence>
<evidence type="ECO:0000313" key="19">
    <source>
        <dbReference type="Proteomes" id="UP000231157"/>
    </source>
</evidence>
<evidence type="ECO:0000256" key="1">
    <source>
        <dbReference type="ARBA" id="ARBA00009922"/>
    </source>
</evidence>
<dbReference type="GO" id="GO:0004527">
    <property type="term" value="F:exonuclease activity"/>
    <property type="evidence" value="ECO:0007669"/>
    <property type="project" value="UniProtKB-KW"/>
</dbReference>
<dbReference type="Pfam" id="PF12705">
    <property type="entry name" value="PDDEXK_1"/>
    <property type="match status" value="1"/>
</dbReference>
<feature type="domain" description="UvrD-like helicase ATP-binding" evidence="16">
    <location>
        <begin position="9"/>
        <end position="399"/>
    </location>
</feature>
<evidence type="ECO:0000256" key="15">
    <source>
        <dbReference type="PROSITE-ProRule" id="PRU00560"/>
    </source>
</evidence>
<reference evidence="19" key="1">
    <citation type="submission" date="2017-09" db="EMBL/GenBank/DDBJ databases">
        <title>Depth-based differentiation of microbial function through sediment-hosted aquifers and enrichment of novel symbionts in the deep terrestrial subsurface.</title>
        <authorList>
            <person name="Probst A.J."/>
            <person name="Ladd B."/>
            <person name="Jarett J.K."/>
            <person name="Geller-Mcgrath D.E."/>
            <person name="Sieber C.M.K."/>
            <person name="Emerson J.B."/>
            <person name="Anantharaman K."/>
            <person name="Thomas B.C."/>
            <person name="Malmstrom R."/>
            <person name="Stieglmeier M."/>
            <person name="Klingl A."/>
            <person name="Woyke T."/>
            <person name="Ryan C.M."/>
            <person name="Banfield J.F."/>
        </authorList>
    </citation>
    <scope>NUCLEOTIDE SEQUENCE [LARGE SCALE GENOMIC DNA]</scope>
</reference>
<dbReference type="Gene3D" id="3.90.320.10">
    <property type="match status" value="1"/>
</dbReference>
<accession>A0A2H0USK3</accession>
<gene>
    <name evidence="18" type="ORF">COU07_00650</name>
</gene>
<dbReference type="InterPro" id="IPR027417">
    <property type="entry name" value="P-loop_NTPase"/>
</dbReference>
<evidence type="ECO:0000256" key="8">
    <source>
        <dbReference type="ARBA" id="ARBA00022840"/>
    </source>
</evidence>
<dbReference type="InterPro" id="IPR000212">
    <property type="entry name" value="DNA_helicase_UvrD/REP"/>
</dbReference>
<sequence length="1113" mass="127815">MKNFETRFANLNEAQKKAVSAIEGPVLVIAGPGSGKTEILSLRVANILDKTDTHPSNILCLTFTDSAAVTMRERLSGLIGRKAYSTAIYTFHSFCVDVIGRFPEYFYNGASFSPADTLTQIEIMQEIFENLPFDNPLRAYHASQGFIFLNPAIKAISNLKKAGLEPDIFFEILKADEDALKKINKNISVFDERLSMKQIDSLVSLCDSLLENGETETDFRYEPIGVSISKSLRRVIEEARETGKTAPLSKWKQTWTKKNDEGARVWRDSVNMEKLFALAEVYRAYREALHEKGFYDFEDMLLEVITSLEANPSLRYELQEQYQYILVDEFQDTNDAQMRLIEFLTDAPVHEGRPNIMAVGDDDQAIYKFQGADVSNILNFKKLFRDPEIVTLTHNYRSRQDILDLARYIIKKGSQRLEDKVLGISKELVAAGDDKGIGNIVSKSLTTSSHEYDFIAKEIEGLLKNGASPDSIAVIARHHSDLQALQPHLSDISIPVAYERQRDVLIEPHIRQLIVMARFVSLLLRKDMEESDYLLPEILSFPFWEIDRFSVWELSVAKHKNHSSWFHEMKNCDDKKIQNIADFFVELAAQAKYEPTEVILDALVGSHGTFTSTDEDDETHDKKREQKKFKSPFRKYYFGAEKFNEKKSEYLAFLSGLRVFYHALREYRHGQFLKVDDLVEFVDVHEKNHLQITDQSPFAAAQKAVHLLTAHKAKGLEFETVFVMSCQDDVWAGTRRANKISFPINLPIEPAGDTTDDQLRLFYVAITRAKKNLYLTSYEKNDVGRASSRLRFLANEDEEETPENLSFESAEIQNSEEILETQWKLHYTRIPFVSQEKAMLSALLTDYQMSVTHFNNFLDVSDGGPQKFFLVNFLRFPQAKTPSGSYGSAMHEAVAKFFVNFRQKQELPSSGLLLKLYENALKKERLADHDFSGFLEKGNKALLSFYSEHAKSFNFSDKIELDFKNQGVLVDETHLTGKLDRVVQKEDGTFEVHDFKTGKAVESWDDKEPYSRIKLHRFKYQLIFYKLLIENSRDFGGRHFVEKGIIDFFEPHKKKMISLTYMVQDADVQRVRKLISAVHKKILNLDFPDVSSYSKDLKGIIKFEDDLLTDFTT</sequence>
<keyword evidence="8 15" id="KW-0067">ATP-binding</keyword>
<evidence type="ECO:0000256" key="3">
    <source>
        <dbReference type="ARBA" id="ARBA00022741"/>
    </source>
</evidence>
<comment type="similarity">
    <text evidence="1">Belongs to the helicase family. UvrD subfamily.</text>
</comment>
<keyword evidence="10" id="KW-0234">DNA repair</keyword>
<dbReference type="InterPro" id="IPR014017">
    <property type="entry name" value="DNA_helicase_UvrD-like_C"/>
</dbReference>
<feature type="domain" description="UvrD-like helicase C-terminal" evidence="17">
    <location>
        <begin position="400"/>
        <end position="715"/>
    </location>
</feature>
<evidence type="ECO:0000259" key="17">
    <source>
        <dbReference type="PROSITE" id="PS51217"/>
    </source>
</evidence>
<dbReference type="Gene3D" id="3.40.50.300">
    <property type="entry name" value="P-loop containing nucleotide triphosphate hydrolases"/>
    <property type="match status" value="3"/>
</dbReference>
<evidence type="ECO:0000313" key="18">
    <source>
        <dbReference type="EMBL" id="PIR89394.1"/>
    </source>
</evidence>
<dbReference type="Proteomes" id="UP000231157">
    <property type="component" value="Unassembled WGS sequence"/>
</dbReference>
<evidence type="ECO:0000256" key="11">
    <source>
        <dbReference type="ARBA" id="ARBA00023235"/>
    </source>
</evidence>
<keyword evidence="7" id="KW-0269">Exonuclease</keyword>
<evidence type="ECO:0000256" key="2">
    <source>
        <dbReference type="ARBA" id="ARBA00022722"/>
    </source>
</evidence>
<dbReference type="Gene3D" id="1.10.486.10">
    <property type="entry name" value="PCRA, domain 4"/>
    <property type="match status" value="1"/>
</dbReference>
<comment type="caution">
    <text evidence="18">The sequence shown here is derived from an EMBL/GenBank/DDBJ whole genome shotgun (WGS) entry which is preliminary data.</text>
</comment>
<evidence type="ECO:0000256" key="7">
    <source>
        <dbReference type="ARBA" id="ARBA00022839"/>
    </source>
</evidence>
<keyword evidence="9" id="KW-0238">DNA-binding</keyword>
<organism evidence="18 19">
    <name type="scientific">Candidatus Harrisonbacteria bacterium CG10_big_fil_rev_8_21_14_0_10_40_38</name>
    <dbReference type="NCBI Taxonomy" id="1974583"/>
    <lineage>
        <taxon>Bacteria</taxon>
        <taxon>Candidatus Harrisoniibacteriota</taxon>
    </lineage>
</organism>
<dbReference type="Pfam" id="PF13361">
    <property type="entry name" value="UvrD_C"/>
    <property type="match status" value="1"/>
</dbReference>
<dbReference type="CDD" id="cd17932">
    <property type="entry name" value="DEXQc_UvrD"/>
    <property type="match status" value="1"/>
</dbReference>
<protein>
    <recommendedName>
        <fullName evidence="13">DNA 3'-5' helicase</fullName>
        <ecNumber evidence="13">5.6.2.4</ecNumber>
    </recommendedName>
</protein>
<keyword evidence="6 15" id="KW-0347">Helicase</keyword>
<dbReference type="InterPro" id="IPR013986">
    <property type="entry name" value="DExx_box_DNA_helicase_dom_sf"/>
</dbReference>
<keyword evidence="3 15" id="KW-0547">Nucleotide-binding</keyword>
<evidence type="ECO:0000256" key="12">
    <source>
        <dbReference type="ARBA" id="ARBA00034617"/>
    </source>
</evidence>
<dbReference type="GO" id="GO:0000725">
    <property type="term" value="P:recombinational repair"/>
    <property type="evidence" value="ECO:0007669"/>
    <property type="project" value="TreeGrafter"/>
</dbReference>
<dbReference type="GO" id="GO:0005524">
    <property type="term" value="F:ATP binding"/>
    <property type="evidence" value="ECO:0007669"/>
    <property type="project" value="UniProtKB-UniRule"/>
</dbReference>
<evidence type="ECO:0000256" key="5">
    <source>
        <dbReference type="ARBA" id="ARBA00022801"/>
    </source>
</evidence>
<evidence type="ECO:0000256" key="14">
    <source>
        <dbReference type="ARBA" id="ARBA00048988"/>
    </source>
</evidence>
<dbReference type="SUPFAM" id="SSF52540">
    <property type="entry name" value="P-loop containing nucleoside triphosphate hydrolases"/>
    <property type="match status" value="1"/>
</dbReference>
<comment type="catalytic activity">
    <reaction evidence="14">
        <text>ATP + H2O = ADP + phosphate + H(+)</text>
        <dbReference type="Rhea" id="RHEA:13065"/>
        <dbReference type="ChEBI" id="CHEBI:15377"/>
        <dbReference type="ChEBI" id="CHEBI:15378"/>
        <dbReference type="ChEBI" id="CHEBI:30616"/>
        <dbReference type="ChEBI" id="CHEBI:43474"/>
        <dbReference type="ChEBI" id="CHEBI:456216"/>
        <dbReference type="EC" id="5.6.2.4"/>
    </reaction>
</comment>
<feature type="binding site" evidence="15">
    <location>
        <begin position="30"/>
        <end position="37"/>
    </location>
    <ligand>
        <name>ATP</name>
        <dbReference type="ChEBI" id="CHEBI:30616"/>
    </ligand>
</feature>
<dbReference type="PROSITE" id="PS51217">
    <property type="entry name" value="UVRD_HELICASE_CTER"/>
    <property type="match status" value="1"/>
</dbReference>
<keyword evidence="2" id="KW-0540">Nuclease</keyword>
<evidence type="ECO:0000256" key="13">
    <source>
        <dbReference type="ARBA" id="ARBA00034808"/>
    </source>
</evidence>
<dbReference type="InterPro" id="IPR011604">
    <property type="entry name" value="PDDEXK-like_dom_sf"/>
</dbReference>
<dbReference type="PANTHER" id="PTHR11070">
    <property type="entry name" value="UVRD / RECB / PCRA DNA HELICASE FAMILY MEMBER"/>
    <property type="match status" value="1"/>
</dbReference>
<dbReference type="GO" id="GO:0043138">
    <property type="term" value="F:3'-5' DNA helicase activity"/>
    <property type="evidence" value="ECO:0007669"/>
    <property type="project" value="UniProtKB-EC"/>
</dbReference>
<dbReference type="EC" id="5.6.2.4" evidence="13"/>
<proteinExistence type="inferred from homology"/>
<dbReference type="Pfam" id="PF00580">
    <property type="entry name" value="UvrD-helicase"/>
    <property type="match status" value="1"/>
</dbReference>
<comment type="catalytic activity">
    <reaction evidence="12">
        <text>Couples ATP hydrolysis with the unwinding of duplex DNA by translocating in the 3'-5' direction.</text>
        <dbReference type="EC" id="5.6.2.4"/>
    </reaction>
</comment>
<dbReference type="PROSITE" id="PS51198">
    <property type="entry name" value="UVRD_HELICASE_ATP_BIND"/>
    <property type="match status" value="1"/>
</dbReference>
<keyword evidence="11" id="KW-0413">Isomerase</keyword>
<evidence type="ECO:0000256" key="6">
    <source>
        <dbReference type="ARBA" id="ARBA00022806"/>
    </source>
</evidence>
<dbReference type="InterPro" id="IPR038726">
    <property type="entry name" value="PDDEXK_AddAB-type"/>
</dbReference>